<comment type="caution">
    <text evidence="2">The sequence shown here is derived from an EMBL/GenBank/DDBJ whole genome shotgun (WGS) entry which is preliminary data.</text>
</comment>
<evidence type="ECO:0000256" key="1">
    <source>
        <dbReference type="SAM" id="SignalP"/>
    </source>
</evidence>
<proteinExistence type="predicted"/>
<dbReference type="Proteomes" id="UP000609802">
    <property type="component" value="Unassembled WGS sequence"/>
</dbReference>
<evidence type="ECO:0000313" key="2">
    <source>
        <dbReference type="EMBL" id="GHF02907.1"/>
    </source>
</evidence>
<keyword evidence="1" id="KW-0732">Signal</keyword>
<feature type="chain" id="PRO_5046619110" description="DUF4177 domain-containing protein" evidence="1">
    <location>
        <begin position="20"/>
        <end position="94"/>
    </location>
</feature>
<dbReference type="EMBL" id="BNCH01000005">
    <property type="protein sequence ID" value="GHF02907.1"/>
    <property type="molecule type" value="Genomic_DNA"/>
</dbReference>
<name>A0ABQ3J7J2_9RHOB</name>
<feature type="signal peptide" evidence="1">
    <location>
        <begin position="1"/>
        <end position="19"/>
    </location>
</feature>
<reference evidence="3" key="1">
    <citation type="journal article" date="2019" name="Int. J. Syst. Evol. Microbiol.">
        <title>The Global Catalogue of Microorganisms (GCM) 10K type strain sequencing project: providing services to taxonomists for standard genome sequencing and annotation.</title>
        <authorList>
            <consortium name="The Broad Institute Genomics Platform"/>
            <consortium name="The Broad Institute Genome Sequencing Center for Infectious Disease"/>
            <person name="Wu L."/>
            <person name="Ma J."/>
        </authorList>
    </citation>
    <scope>NUCLEOTIDE SEQUENCE [LARGE SCALE GENOMIC DNA]</scope>
    <source>
        <strain evidence="3">KCTC 42443</strain>
    </source>
</reference>
<accession>A0ABQ3J7J2</accession>
<protein>
    <recommendedName>
        <fullName evidence="4">DUF4177 domain-containing protein</fullName>
    </recommendedName>
</protein>
<keyword evidence="3" id="KW-1185">Reference proteome</keyword>
<organism evidence="2 3">
    <name type="scientific">Aliiroseovarius zhejiangensis</name>
    <dbReference type="NCBI Taxonomy" id="1632025"/>
    <lineage>
        <taxon>Bacteria</taxon>
        <taxon>Pseudomonadati</taxon>
        <taxon>Pseudomonadota</taxon>
        <taxon>Alphaproteobacteria</taxon>
        <taxon>Rhodobacterales</taxon>
        <taxon>Paracoccaceae</taxon>
        <taxon>Aliiroseovarius</taxon>
    </lineage>
</organism>
<dbReference type="RefSeq" id="WP_191286898.1">
    <property type="nucleotide sequence ID" value="NZ_BNCH01000005.1"/>
</dbReference>
<evidence type="ECO:0000313" key="3">
    <source>
        <dbReference type="Proteomes" id="UP000609802"/>
    </source>
</evidence>
<sequence length="94" mass="10748">MKQTLFALALSLYALPSQAGCYADYKAKQDDPLRLHYGVVELPDAACNNRQAATRQVQQRLEDQGWHLLKIQSIFDESGLKERKESAGEFFLRF</sequence>
<evidence type="ECO:0008006" key="4">
    <source>
        <dbReference type="Google" id="ProtNLM"/>
    </source>
</evidence>
<gene>
    <name evidence="2" type="ORF">GCM10016455_25260</name>
</gene>